<dbReference type="GO" id="GO:0006799">
    <property type="term" value="P:polyphosphate biosynthetic process"/>
    <property type="evidence" value="ECO:0007669"/>
    <property type="project" value="UniProtKB-ARBA"/>
</dbReference>
<evidence type="ECO:0000313" key="3">
    <source>
        <dbReference type="Proteomes" id="UP000317238"/>
    </source>
</evidence>
<protein>
    <submittedName>
        <fullName evidence="2">VTC domain protein</fullName>
    </submittedName>
</protein>
<proteinExistence type="predicted"/>
<evidence type="ECO:0000259" key="1">
    <source>
        <dbReference type="Pfam" id="PF09359"/>
    </source>
</evidence>
<dbReference type="Pfam" id="PF09359">
    <property type="entry name" value="VTC"/>
    <property type="match status" value="1"/>
</dbReference>
<reference evidence="2 3" key="1">
    <citation type="submission" date="2019-02" db="EMBL/GenBank/DDBJ databases">
        <title>Deep-cultivation of Planctomycetes and their phenomic and genomic characterization uncovers novel biology.</title>
        <authorList>
            <person name="Wiegand S."/>
            <person name="Jogler M."/>
            <person name="Boedeker C."/>
            <person name="Pinto D."/>
            <person name="Vollmers J."/>
            <person name="Rivas-Marin E."/>
            <person name="Kohn T."/>
            <person name="Peeters S.H."/>
            <person name="Heuer A."/>
            <person name="Rast P."/>
            <person name="Oberbeckmann S."/>
            <person name="Bunk B."/>
            <person name="Jeske O."/>
            <person name="Meyerdierks A."/>
            <person name="Storesund J.E."/>
            <person name="Kallscheuer N."/>
            <person name="Luecker S."/>
            <person name="Lage O.M."/>
            <person name="Pohl T."/>
            <person name="Merkel B.J."/>
            <person name="Hornburger P."/>
            <person name="Mueller R.-W."/>
            <person name="Bruemmer F."/>
            <person name="Labrenz M."/>
            <person name="Spormann A.M."/>
            <person name="Op Den Camp H."/>
            <person name="Overmann J."/>
            <person name="Amann R."/>
            <person name="Jetten M.S.M."/>
            <person name="Mascher T."/>
            <person name="Medema M.H."/>
            <person name="Devos D.P."/>
            <person name="Kaster A.-K."/>
            <person name="Ovreas L."/>
            <person name="Rohde M."/>
            <person name="Galperin M.Y."/>
            <person name="Jogler C."/>
        </authorList>
    </citation>
    <scope>NUCLEOTIDE SEQUENCE [LARGE SCALE GENOMIC DNA]</scope>
    <source>
        <strain evidence="2 3">Pan14r</strain>
    </source>
</reference>
<feature type="domain" description="VTC" evidence="1">
    <location>
        <begin position="17"/>
        <end position="251"/>
    </location>
</feature>
<dbReference type="AlphaFoldDB" id="A0A5C5Y1K2"/>
<dbReference type="Gene3D" id="3.20.100.30">
    <property type="entry name" value="VTC, catalytic tunnel domain"/>
    <property type="match status" value="1"/>
</dbReference>
<dbReference type="SUPFAM" id="SSF55154">
    <property type="entry name" value="CYTH-like phosphatases"/>
    <property type="match status" value="1"/>
</dbReference>
<dbReference type="EMBL" id="SJPL01000001">
    <property type="protein sequence ID" value="TWT68699.1"/>
    <property type="molecule type" value="Genomic_DNA"/>
</dbReference>
<keyword evidence="3" id="KW-1185">Reference proteome</keyword>
<dbReference type="InterPro" id="IPR033469">
    <property type="entry name" value="CYTH-like_dom_sf"/>
</dbReference>
<gene>
    <name evidence="2" type="ORF">Pan14r_09460</name>
</gene>
<dbReference type="Proteomes" id="UP000317238">
    <property type="component" value="Unassembled WGS sequence"/>
</dbReference>
<accession>A0A5C5Y1K2</accession>
<dbReference type="InterPro" id="IPR042267">
    <property type="entry name" value="VTC_sf"/>
</dbReference>
<organism evidence="2 3">
    <name type="scientific">Crateriforma conspicua</name>
    <dbReference type="NCBI Taxonomy" id="2527996"/>
    <lineage>
        <taxon>Bacteria</taxon>
        <taxon>Pseudomonadati</taxon>
        <taxon>Planctomycetota</taxon>
        <taxon>Planctomycetia</taxon>
        <taxon>Planctomycetales</taxon>
        <taxon>Planctomycetaceae</taxon>
        <taxon>Crateriforma</taxon>
    </lineage>
</organism>
<name>A0A5C5Y1K2_9PLAN</name>
<dbReference type="CDD" id="cd07750">
    <property type="entry name" value="PolyPPase_VTC_like"/>
    <property type="match status" value="1"/>
</dbReference>
<sequence length="270" mass="30927">MNQPSTQNPDQKRSTMKRIEMKFRLNDRIADQVAQWAREHMDVDPHCDGDEDDRYQICNLYLDSPELDLLRETGRVGRAKHRVRRYGNESSLWLETKRKKRMVVKKRRSSVDEAELFACHDSAPQRASGGLSVFRGDWPVGAADDDWFFRRVRRRGLQPTVRIAYRRFARTAQVNGQTIRLTIDDCMTASPADGWTVPLASEFCPDVQFGNGKVLELKFNGILPLMFKDLLRTFTIPASGFSKYRHAMQALAANRGDGLVDSHAESLCYA</sequence>
<evidence type="ECO:0000313" key="2">
    <source>
        <dbReference type="EMBL" id="TWT68699.1"/>
    </source>
</evidence>
<dbReference type="OrthoDB" id="281873at2"/>
<dbReference type="InterPro" id="IPR018966">
    <property type="entry name" value="VTC_domain"/>
</dbReference>
<comment type="caution">
    <text evidence="2">The sequence shown here is derived from an EMBL/GenBank/DDBJ whole genome shotgun (WGS) entry which is preliminary data.</text>
</comment>